<name>A0A8B7NCK8_HYAAZ</name>
<feature type="region of interest" description="Disordered" evidence="1">
    <location>
        <begin position="1"/>
        <end position="22"/>
    </location>
</feature>
<protein>
    <submittedName>
        <fullName evidence="3">Uncharacterized protein LOC108668597 isoform X1</fullName>
    </submittedName>
</protein>
<evidence type="ECO:0000256" key="1">
    <source>
        <dbReference type="SAM" id="MobiDB-lite"/>
    </source>
</evidence>
<feature type="region of interest" description="Disordered" evidence="1">
    <location>
        <begin position="1043"/>
        <end position="1109"/>
    </location>
</feature>
<feature type="compositionally biased region" description="Low complexity" evidence="1">
    <location>
        <begin position="421"/>
        <end position="432"/>
    </location>
</feature>
<feature type="compositionally biased region" description="Polar residues" evidence="1">
    <location>
        <begin position="405"/>
        <end position="414"/>
    </location>
</feature>
<feature type="region of interest" description="Disordered" evidence="1">
    <location>
        <begin position="1234"/>
        <end position="1253"/>
    </location>
</feature>
<dbReference type="RefSeq" id="XP_018011327.1">
    <property type="nucleotide sequence ID" value="XM_018155838.2"/>
</dbReference>
<sequence length="1288" mass="136174">MTTREDSEVDQSNENPVDTQGKNARIAAREVCVEESASDGIALKCKHCALCNDASHNGNQPNGVSSSGLESKSKCGHCCSVEAIPALPCSTDSSHDLNHSLEIHKANGEKAMQNGSGYLVQDEELSDVHNGIGVDHSPSPVYLTSPCSENVKPIVADVSSASFFSCPDDRLASPGSDSMVTACDGTSSRSCSSLSCPSSGSSASSLICALSPDRDSVAPTCSSPSANSFVEDQLLESLANQMSLTGNGMENSLLNSTLVSQHETPEALCLDSQPNISMPASSDVSSYSLDDSMVQDMNDLSLAASTVQLQSECTQDCSAFDSLCDNVGVPSQWKELSASIRQLHQTVINSTVVEAGGSSCSVAVGAECSSGCRNSDSAAHPLPTVLCDSACHDCLTATSSECTPCSKSNGSLTREGQLEDSVSTSSTSGSTYTCKASSLAVEGELTSSSDANAANSLTTPDEGSSSNGQSSDALLNSSGSTLVGDNSSDGTLDQLMAIKDGAAQVDASSASSAPPSGDGKFKTPNIIDLANLRTHTVKISSPVFQRPSIDRIKSLVEDLMVTDPHQLVLRLSQLLQEMCELLKVRLLAEVLSSPTVAQSHNFAKSVCQAYQQVVCVVDAVRPALHALETRFSLNWFSFALHVFNITILEDKDVTGYINVCKVKVLSCSNAATEDGAGGEGDVSGLVWWSWLARVCQEAGAAAREGHATRVTPHNRHKFRLKDAAVGELPLPTDGVVAPQPVQHPDGGSQSFACECEHCSSSKRTAVVTQPYSSPTAALSDAANNGVSLSQLYPHIHGPSASSPKRPLFDNPYVGSDMLSEQLMKEWEQAYGDTIAPPGPAPFPQACVDSMHCCTPAANVTHVSEGSTPAAPVTSSCSPAAVTTTTAPHEAPPVKHDNNYCCDRHHPTSASSSAPPAARARTKAMTCKHEDDCTGESQSGTADEWSSGCNSSSGDESDASSSGHVDNHCDCCYYHGVHHKQSGGRQKYSDRRDRLLRILNEKKIAGQSVAKQPEESQPARQPQQPYVGDKDIDTILSYIDGSTAQKNNKKKQKQRVKKVASKSKNVAQARAADDMSDSNDCTTTVSGGRRAANSKSASSSKSNYSSSSGAMVKLPAKVEVRNTTDADQKQRVGSASRAKAPLEATSSSDGWRDGMSEEEDKQERNRVVVQPAASLDELEDKDGAIAELRRRAHEVTVTLIKQDDQLMKHQVLQSRGCSTLTKSQEMQQQFQQLQQQQQPHQQRFNSGSSHPLHAAAAPPAFSAFAAPQPTLGGFGFPGLRHSRPSFLVA</sequence>
<evidence type="ECO:0000313" key="2">
    <source>
        <dbReference type="Proteomes" id="UP000694843"/>
    </source>
</evidence>
<dbReference type="OrthoDB" id="6383051at2759"/>
<feature type="compositionally biased region" description="Low complexity" evidence="1">
    <location>
        <begin position="908"/>
        <end position="918"/>
    </location>
</feature>
<feature type="region of interest" description="Disordered" evidence="1">
    <location>
        <begin position="1003"/>
        <end position="1029"/>
    </location>
</feature>
<accession>A0A8B7NCK8</accession>
<dbReference type="KEGG" id="hazt:108668597"/>
<proteinExistence type="predicted"/>
<feature type="region of interest" description="Disordered" evidence="1">
    <location>
        <begin position="405"/>
        <end position="432"/>
    </location>
</feature>
<organism evidence="2 3">
    <name type="scientific">Hyalella azteca</name>
    <name type="common">Amphipod</name>
    <dbReference type="NCBI Taxonomy" id="294128"/>
    <lineage>
        <taxon>Eukaryota</taxon>
        <taxon>Metazoa</taxon>
        <taxon>Ecdysozoa</taxon>
        <taxon>Arthropoda</taxon>
        <taxon>Crustacea</taxon>
        <taxon>Multicrustacea</taxon>
        <taxon>Malacostraca</taxon>
        <taxon>Eumalacostraca</taxon>
        <taxon>Peracarida</taxon>
        <taxon>Amphipoda</taxon>
        <taxon>Senticaudata</taxon>
        <taxon>Talitrida</taxon>
        <taxon>Talitroidea</taxon>
        <taxon>Hyalellidae</taxon>
        <taxon>Hyalella</taxon>
    </lineage>
</organism>
<feature type="compositionally biased region" description="Low complexity" evidence="1">
    <location>
        <begin position="942"/>
        <end position="960"/>
    </location>
</feature>
<dbReference type="GeneID" id="108668597"/>
<keyword evidence="2" id="KW-1185">Reference proteome</keyword>
<feature type="compositionally biased region" description="Low complexity" evidence="1">
    <location>
        <begin position="1085"/>
        <end position="1109"/>
    </location>
</feature>
<feature type="region of interest" description="Disordered" evidence="1">
    <location>
        <begin position="883"/>
        <end position="960"/>
    </location>
</feature>
<gene>
    <name evidence="3" type="primary">LOC108668597</name>
</gene>
<evidence type="ECO:0000313" key="3">
    <source>
        <dbReference type="RefSeq" id="XP_018011327.1"/>
    </source>
</evidence>
<feature type="region of interest" description="Disordered" evidence="1">
    <location>
        <begin position="445"/>
        <end position="486"/>
    </location>
</feature>
<feature type="compositionally biased region" description="Basic residues" evidence="1">
    <location>
        <begin position="1046"/>
        <end position="1060"/>
    </location>
</feature>
<dbReference type="Proteomes" id="UP000694843">
    <property type="component" value="Unplaced"/>
</dbReference>
<feature type="compositionally biased region" description="Basic and acidic residues" evidence="1">
    <location>
        <begin position="1149"/>
        <end position="1165"/>
    </location>
</feature>
<feature type="region of interest" description="Disordered" evidence="1">
    <location>
        <begin position="1121"/>
        <end position="1165"/>
    </location>
</feature>
<feature type="compositionally biased region" description="Basic and acidic residues" evidence="1">
    <location>
        <begin position="891"/>
        <end position="905"/>
    </location>
</feature>
<reference evidence="3" key="1">
    <citation type="submission" date="2025-08" db="UniProtKB">
        <authorList>
            <consortium name="RefSeq"/>
        </authorList>
    </citation>
    <scope>IDENTIFICATION</scope>
    <source>
        <tissue evidence="3">Whole organism</tissue>
    </source>
</reference>
<feature type="compositionally biased region" description="Polar residues" evidence="1">
    <location>
        <begin position="10"/>
        <end position="22"/>
    </location>
</feature>